<dbReference type="SUPFAM" id="SSF117856">
    <property type="entry name" value="AF0104/ALDC/Ptd012-like"/>
    <property type="match status" value="1"/>
</dbReference>
<dbReference type="EMBL" id="CM035443">
    <property type="protein sequence ID" value="KAH7278100.1"/>
    <property type="molecule type" value="Genomic_DNA"/>
</dbReference>
<dbReference type="GO" id="GO:0003700">
    <property type="term" value="F:DNA-binding transcription factor activity"/>
    <property type="evidence" value="ECO:0007669"/>
    <property type="project" value="TreeGrafter"/>
</dbReference>
<dbReference type="InterPro" id="IPR014476">
    <property type="entry name" value="AHL15-29"/>
</dbReference>
<feature type="region of interest" description="Disordered" evidence="1">
    <location>
        <begin position="74"/>
        <end position="236"/>
    </location>
</feature>
<feature type="compositionally biased region" description="Basic residues" evidence="1">
    <location>
        <begin position="79"/>
        <end position="90"/>
    </location>
</feature>
<feature type="region of interest" description="Disordered" evidence="1">
    <location>
        <begin position="375"/>
        <end position="422"/>
    </location>
</feature>
<dbReference type="CDD" id="cd11378">
    <property type="entry name" value="DUF296"/>
    <property type="match status" value="1"/>
</dbReference>
<feature type="compositionally biased region" description="Low complexity" evidence="1">
    <location>
        <begin position="200"/>
        <end position="213"/>
    </location>
</feature>
<dbReference type="Pfam" id="PF03479">
    <property type="entry name" value="PCC"/>
    <property type="match status" value="1"/>
</dbReference>
<dbReference type="PANTHER" id="PTHR31100">
    <property type="entry name" value="AT-HOOK MOTIF NUCLEAR-LOCALIZED PROTEIN 15"/>
    <property type="match status" value="1"/>
</dbReference>
<reference evidence="3" key="1">
    <citation type="submission" date="2021-08" db="EMBL/GenBank/DDBJ databases">
        <title>WGS assembly of Ceratopteris richardii.</title>
        <authorList>
            <person name="Marchant D.B."/>
            <person name="Chen G."/>
            <person name="Jenkins J."/>
            <person name="Shu S."/>
            <person name="Leebens-Mack J."/>
            <person name="Grimwood J."/>
            <person name="Schmutz J."/>
            <person name="Soltis P."/>
            <person name="Soltis D."/>
            <person name="Chen Z.-H."/>
        </authorList>
    </citation>
    <scope>NUCLEOTIDE SEQUENCE</scope>
    <source>
        <strain evidence="3">Whitten #5841</strain>
        <tissue evidence="3">Leaf</tissue>
    </source>
</reference>
<sequence length="446" mass="48093">MAGLDGPGAGNAASSHHGGQFATSFHHHLQLAQQHHQHEQLHQSSEDHKPQLFAQLHRSSEDHKPQLFDLRQRATAPSAHHHHHPHHHIQHLPEPRHHPHHAHHPHHHHQHLQDHPRMHHHEHLQLHHPDHAAQLAAHHQDQPSHMQHQQEQQYIQIQEQQQQHHIQQQDQHTGSHQSKSSEDENSRSSGLGKKSKENHATAAVATGGADGSALVVRKPRGRPPGSKNKPKPPVIITRDSEDAMRPHIWEVGGGQDVAECIAEFARRRQRGICIMSGSGMVANVTLRQPTVPGQTVSLHGRFEILSISGAFFPAGCGIPGGAGAAISGGIAISLAGAQGQVVGGSVMGALTAAGPVLLVAASFLNPLYERLPLPPEEEEQAGHGPGVPPGQALNLSAAGGPNKLLPSAQSPDSATMSAFNSTTLNQIPQDMLAWASSSSAPTRPQF</sequence>
<dbReference type="Proteomes" id="UP000825935">
    <property type="component" value="Chromosome 38"/>
</dbReference>
<protein>
    <recommendedName>
        <fullName evidence="2">PPC domain-containing protein</fullName>
    </recommendedName>
</protein>
<feature type="compositionally biased region" description="Polar residues" evidence="1">
    <location>
        <begin position="407"/>
        <end position="422"/>
    </location>
</feature>
<accession>A0A8T2Q373</accession>
<gene>
    <name evidence="3" type="ORF">KP509_38G024400</name>
</gene>
<dbReference type="Gene3D" id="3.30.1330.80">
    <property type="entry name" value="Hypothetical protein, similar to alpha- acetolactate decarboxylase, domain 2"/>
    <property type="match status" value="1"/>
</dbReference>
<dbReference type="AlphaFoldDB" id="A0A8T2Q373"/>
<evidence type="ECO:0000313" key="3">
    <source>
        <dbReference type="EMBL" id="KAH7278100.1"/>
    </source>
</evidence>
<feature type="domain" description="PPC" evidence="2">
    <location>
        <begin position="241"/>
        <end position="389"/>
    </location>
</feature>
<keyword evidence="4" id="KW-1185">Reference proteome</keyword>
<evidence type="ECO:0000259" key="2">
    <source>
        <dbReference type="PROSITE" id="PS51742"/>
    </source>
</evidence>
<dbReference type="GO" id="GO:0005634">
    <property type="term" value="C:nucleus"/>
    <property type="evidence" value="ECO:0007669"/>
    <property type="project" value="TreeGrafter"/>
</dbReference>
<dbReference type="GO" id="GO:0003680">
    <property type="term" value="F:minor groove of adenine-thymine-rich DNA binding"/>
    <property type="evidence" value="ECO:0007669"/>
    <property type="project" value="InterPro"/>
</dbReference>
<feature type="compositionally biased region" description="Low complexity" evidence="1">
    <location>
        <begin position="132"/>
        <end position="172"/>
    </location>
</feature>
<organism evidence="3 4">
    <name type="scientific">Ceratopteris richardii</name>
    <name type="common">Triangle waterfern</name>
    <dbReference type="NCBI Taxonomy" id="49495"/>
    <lineage>
        <taxon>Eukaryota</taxon>
        <taxon>Viridiplantae</taxon>
        <taxon>Streptophyta</taxon>
        <taxon>Embryophyta</taxon>
        <taxon>Tracheophyta</taxon>
        <taxon>Polypodiopsida</taxon>
        <taxon>Polypodiidae</taxon>
        <taxon>Polypodiales</taxon>
        <taxon>Pteridineae</taxon>
        <taxon>Pteridaceae</taxon>
        <taxon>Parkerioideae</taxon>
        <taxon>Ceratopteris</taxon>
    </lineage>
</organism>
<dbReference type="PROSITE" id="PS51742">
    <property type="entry name" value="PPC"/>
    <property type="match status" value="1"/>
</dbReference>
<comment type="caution">
    <text evidence="3">The sequence shown here is derived from an EMBL/GenBank/DDBJ whole genome shotgun (WGS) entry which is preliminary data.</text>
</comment>
<feature type="compositionally biased region" description="Basic residues" evidence="1">
    <location>
        <begin position="97"/>
        <end position="110"/>
    </location>
</feature>
<dbReference type="PANTHER" id="PTHR31100:SF69">
    <property type="entry name" value="AT-HOOK MOTIF NUCLEAR-LOCALIZED PROTEIN 17-RELATED"/>
    <property type="match status" value="1"/>
</dbReference>
<evidence type="ECO:0000313" key="4">
    <source>
        <dbReference type="Proteomes" id="UP000825935"/>
    </source>
</evidence>
<proteinExistence type="predicted"/>
<dbReference type="InterPro" id="IPR005175">
    <property type="entry name" value="PPC_dom"/>
</dbReference>
<dbReference type="OMA" id="HESQNSD"/>
<name>A0A8T2Q373_CERRI</name>
<evidence type="ECO:0000256" key="1">
    <source>
        <dbReference type="SAM" id="MobiDB-lite"/>
    </source>
</evidence>
<dbReference type="OrthoDB" id="2000487at2759"/>